<feature type="transmembrane region" description="Helical" evidence="1">
    <location>
        <begin position="187"/>
        <end position="209"/>
    </location>
</feature>
<dbReference type="RefSeq" id="WP_150255617.1">
    <property type="nucleotide sequence ID" value="NZ_CP029189.1"/>
</dbReference>
<gene>
    <name evidence="2" type="ORF">DEJ51_01670</name>
</gene>
<dbReference type="OrthoDB" id="3212416at2"/>
<feature type="transmembrane region" description="Helical" evidence="1">
    <location>
        <begin position="77"/>
        <end position="102"/>
    </location>
</feature>
<organism evidence="2 3">
    <name type="scientific">Streptomyces venezuelae</name>
    <dbReference type="NCBI Taxonomy" id="54571"/>
    <lineage>
        <taxon>Bacteria</taxon>
        <taxon>Bacillati</taxon>
        <taxon>Actinomycetota</taxon>
        <taxon>Actinomycetes</taxon>
        <taxon>Kitasatosporales</taxon>
        <taxon>Streptomycetaceae</taxon>
        <taxon>Streptomyces</taxon>
    </lineage>
</organism>
<feature type="transmembrane region" description="Helical" evidence="1">
    <location>
        <begin position="41"/>
        <end position="65"/>
    </location>
</feature>
<evidence type="ECO:0000313" key="2">
    <source>
        <dbReference type="EMBL" id="QES53120.1"/>
    </source>
</evidence>
<reference evidence="2 3" key="1">
    <citation type="submission" date="2018-05" db="EMBL/GenBank/DDBJ databases">
        <title>Streptomyces venezuelae.</title>
        <authorList>
            <person name="Kim W."/>
            <person name="Lee N."/>
            <person name="Cho B.-K."/>
        </authorList>
    </citation>
    <scope>NUCLEOTIDE SEQUENCE [LARGE SCALE GENOMIC DNA]</scope>
    <source>
        <strain evidence="2 3">ATCC 21018</strain>
    </source>
</reference>
<sequence length="227" mass="23062">MNEKHLLRITGIGGVTAGALAAVAVPLYFVHSGPPPAGNVLARILLNLLTCAALLVFLAGLRHVIRGAGPSFDGPAALVFGAGLAYVTITLVAASVEAGIVLEDPAGRLDPTVDGPLAHANMLLHGSAARLLTAVLLAAAGYAILRAGVLPRWTGYTAHAVAAVNLAFVPSLFFGTDAARFYSAVGWGNTALTAALLVYWAFAVGIAVLRRTSATGPRAAARAARPA</sequence>
<feature type="transmembrane region" description="Helical" evidence="1">
    <location>
        <begin position="122"/>
        <end position="144"/>
    </location>
</feature>
<keyword evidence="1" id="KW-0812">Transmembrane</keyword>
<dbReference type="AlphaFoldDB" id="A0A5P2DEX2"/>
<feature type="transmembrane region" description="Helical" evidence="1">
    <location>
        <begin position="7"/>
        <end position="29"/>
    </location>
</feature>
<name>A0A5P2DEX2_STRVZ</name>
<accession>A0A5P2DEX2</accession>
<evidence type="ECO:0008006" key="4">
    <source>
        <dbReference type="Google" id="ProtNLM"/>
    </source>
</evidence>
<keyword evidence="1" id="KW-1133">Transmembrane helix</keyword>
<dbReference type="EMBL" id="CP029189">
    <property type="protein sequence ID" value="QES53120.1"/>
    <property type="molecule type" value="Genomic_DNA"/>
</dbReference>
<dbReference type="Proteomes" id="UP000324101">
    <property type="component" value="Chromosome"/>
</dbReference>
<evidence type="ECO:0000313" key="3">
    <source>
        <dbReference type="Proteomes" id="UP000324101"/>
    </source>
</evidence>
<protein>
    <recommendedName>
        <fullName evidence="4">DUF4386 domain-containing protein</fullName>
    </recommendedName>
</protein>
<feature type="transmembrane region" description="Helical" evidence="1">
    <location>
        <begin position="156"/>
        <end position="175"/>
    </location>
</feature>
<evidence type="ECO:0000256" key="1">
    <source>
        <dbReference type="SAM" id="Phobius"/>
    </source>
</evidence>
<keyword evidence="1" id="KW-0472">Membrane</keyword>
<proteinExistence type="predicted"/>